<keyword evidence="2" id="KW-1185">Reference proteome</keyword>
<evidence type="ECO:0000313" key="1">
    <source>
        <dbReference type="EMBL" id="PJM76830.1"/>
    </source>
</evidence>
<dbReference type="AlphaFoldDB" id="A0A2M9HJ36"/>
<name>A0A2M9HJ36_9BIFI</name>
<comment type="caution">
    <text evidence="1">The sequence shown here is derived from an EMBL/GenBank/DDBJ whole genome shotgun (WGS) entry which is preliminary data.</text>
</comment>
<dbReference type="OrthoDB" id="3172126at2"/>
<evidence type="ECO:0000313" key="2">
    <source>
        <dbReference type="Proteomes" id="UP000229239"/>
    </source>
</evidence>
<gene>
    <name evidence="1" type="ORF">CSQ86_06925</name>
</gene>
<proteinExistence type="predicted"/>
<accession>A0A2M9HJ36</accession>
<organism evidence="1 2">
    <name type="scientific">Bifidobacterium felsineum</name>
    <dbReference type="NCBI Taxonomy" id="2045440"/>
    <lineage>
        <taxon>Bacteria</taxon>
        <taxon>Bacillati</taxon>
        <taxon>Actinomycetota</taxon>
        <taxon>Actinomycetes</taxon>
        <taxon>Bifidobacteriales</taxon>
        <taxon>Bifidobacteriaceae</taxon>
        <taxon>Bifidobacterium</taxon>
    </lineage>
</organism>
<dbReference type="Proteomes" id="UP000229239">
    <property type="component" value="Unassembled WGS sequence"/>
</dbReference>
<sequence>MRTHAELEQLCNEAERNLQCFYPTTNAIRRAIHVRLQNGYIIRPFRNVYARTAYWSTLNPAEQMRHIIRTLSQQFPNRIFAGISAAAMMYLDYGWKLHADGAVFIAGKTGNSKQTYRKIRRIIITDPPTSVLISSRKTGDSIQMTMVKNTSAAQITATSDIINAVTITSPARTLVDCGLRYSFVQALSLFDSAMRQGLTTAEQIIDICDDMPIDCGRIFRLIHYMNPLSENGGESLCRAILIEAGFAVPQLQRVFTDPDNPRKQYRADFCWQMPDGRLIILEYDGTQKYVDPEMTNRRSIQDVVHQEKEREDILRKAGATTIIRTTFDEARLQTPLIQKLIEAGVPLIGLTPAFAGPTNTGWQKAC</sequence>
<protein>
    <submittedName>
        <fullName evidence="1">CTP synthase</fullName>
    </submittedName>
</protein>
<reference evidence="2" key="1">
    <citation type="submission" date="2017-10" db="EMBL/GenBank/DDBJ databases">
        <title>Draft genome sequences of strains TRE 1, TRE 9, TRE H and TRI 7, isolated from tamarins, belonging to four potential novel Bifidobacterium species.</title>
        <authorList>
            <person name="Mattarelli P."/>
            <person name="Modesto M."/>
            <person name="Puglisi E."/>
            <person name="Morelli L."/>
            <person name="Bonetti A."/>
            <person name="Spezio C."/>
            <person name="Sandri C."/>
        </authorList>
    </citation>
    <scope>NUCLEOTIDE SEQUENCE [LARGE SCALE GENOMIC DNA]</scope>
    <source>
        <strain evidence="2">TREH</strain>
    </source>
</reference>
<dbReference type="EMBL" id="PEBJ01000003">
    <property type="protein sequence ID" value="PJM76830.1"/>
    <property type="molecule type" value="Genomic_DNA"/>
</dbReference>
<dbReference type="RefSeq" id="WP_100494392.1">
    <property type="nucleotide sequence ID" value="NZ_PEBJ01000003.1"/>
</dbReference>